<sequence length="269" mass="31154">MGADPSDDRRFVFETSWVFKPFIFASLRAIIALYAFVTIFFIFGWRGTHNGSVANDRSFSYFTNLTYWGIAFYFLVAAIHTFIYAAKGRSIVFEKLPRCFRVLHSLFYTTVTNFPFLVLIVYWAILYEGPWYPVVFDAWSNVSQHAMPPIFSLFELIFSTAPAQPWLHLPFLFLILLLYLSLAYLTHKTQGFYSYSFLDPGKHGEHNNRVVAYSFGIAAATVVIFGITHLISWIRLRYTREKTKFSRVMPRLNGASEVETGMVERDQSK</sequence>
<name>A0AAF0DHJ0_9EURO</name>
<reference evidence="2" key="1">
    <citation type="submission" date="2023-03" db="EMBL/GenBank/DDBJ databases">
        <title>Emydomyces testavorans Genome Sequence.</title>
        <authorList>
            <person name="Hoyer L."/>
        </authorList>
    </citation>
    <scope>NUCLEOTIDE SEQUENCE</scope>
    <source>
        <strain evidence="2">16-2883</strain>
    </source>
</reference>
<proteinExistence type="predicted"/>
<feature type="transmembrane region" description="Helical" evidence="1">
    <location>
        <begin position="210"/>
        <end position="234"/>
    </location>
</feature>
<evidence type="ECO:0000313" key="2">
    <source>
        <dbReference type="EMBL" id="WEW58794.1"/>
    </source>
</evidence>
<feature type="transmembrane region" description="Helical" evidence="1">
    <location>
        <begin position="106"/>
        <end position="125"/>
    </location>
</feature>
<organism evidence="2 3">
    <name type="scientific">Emydomyces testavorans</name>
    <dbReference type="NCBI Taxonomy" id="2070801"/>
    <lineage>
        <taxon>Eukaryota</taxon>
        <taxon>Fungi</taxon>
        <taxon>Dikarya</taxon>
        <taxon>Ascomycota</taxon>
        <taxon>Pezizomycotina</taxon>
        <taxon>Eurotiomycetes</taxon>
        <taxon>Eurotiomycetidae</taxon>
        <taxon>Onygenales</taxon>
        <taxon>Nannizziopsiaceae</taxon>
        <taxon>Emydomyces</taxon>
    </lineage>
</organism>
<dbReference type="EMBL" id="CP120628">
    <property type="protein sequence ID" value="WEW58794.1"/>
    <property type="molecule type" value="Genomic_DNA"/>
</dbReference>
<feature type="transmembrane region" description="Helical" evidence="1">
    <location>
        <begin position="169"/>
        <end position="187"/>
    </location>
</feature>
<keyword evidence="3" id="KW-1185">Reference proteome</keyword>
<accession>A0AAF0DHJ0</accession>
<keyword evidence="1" id="KW-0812">Transmembrane</keyword>
<feature type="transmembrane region" description="Helical" evidence="1">
    <location>
        <begin position="65"/>
        <end position="85"/>
    </location>
</feature>
<protein>
    <recommendedName>
        <fullName evidence="4">FAR-17a/AIG1-like protein</fullName>
    </recommendedName>
</protein>
<gene>
    <name evidence="2" type="ORF">PRK78_004262</name>
</gene>
<keyword evidence="1" id="KW-0472">Membrane</keyword>
<dbReference type="PANTHER" id="PTHR12242">
    <property type="entry name" value="OS02G0130600 PROTEIN-RELATED"/>
    <property type="match status" value="1"/>
</dbReference>
<dbReference type="Proteomes" id="UP001219355">
    <property type="component" value="Chromosome 2"/>
</dbReference>
<evidence type="ECO:0000256" key="1">
    <source>
        <dbReference type="SAM" id="Phobius"/>
    </source>
</evidence>
<dbReference type="AlphaFoldDB" id="A0AAF0DHJ0"/>
<feature type="transmembrane region" description="Helical" evidence="1">
    <location>
        <begin position="145"/>
        <end position="162"/>
    </location>
</feature>
<evidence type="ECO:0008006" key="4">
    <source>
        <dbReference type="Google" id="ProtNLM"/>
    </source>
</evidence>
<dbReference type="GO" id="GO:0016020">
    <property type="term" value="C:membrane"/>
    <property type="evidence" value="ECO:0007669"/>
    <property type="project" value="TreeGrafter"/>
</dbReference>
<keyword evidence="1" id="KW-1133">Transmembrane helix</keyword>
<dbReference type="PANTHER" id="PTHR12242:SF1">
    <property type="entry name" value="MYND-TYPE DOMAIN-CONTAINING PROTEIN"/>
    <property type="match status" value="1"/>
</dbReference>
<feature type="transmembrane region" description="Helical" evidence="1">
    <location>
        <begin position="21"/>
        <end position="45"/>
    </location>
</feature>
<evidence type="ECO:0000313" key="3">
    <source>
        <dbReference type="Proteomes" id="UP001219355"/>
    </source>
</evidence>